<evidence type="ECO:0000313" key="1">
    <source>
        <dbReference type="EMBL" id="PWN32580.1"/>
    </source>
</evidence>
<dbReference type="InterPro" id="IPR051213">
    <property type="entry name" value="START_lipid_transfer"/>
</dbReference>
<dbReference type="InterPro" id="IPR023393">
    <property type="entry name" value="START-like_dom_sf"/>
</dbReference>
<proteinExistence type="predicted"/>
<dbReference type="RefSeq" id="XP_025352882.1">
    <property type="nucleotide sequence ID" value="XM_025502833.1"/>
</dbReference>
<dbReference type="PANTHER" id="PTHR19308">
    <property type="entry name" value="PHOSPHATIDYLCHOLINE TRANSFER PROTEIN"/>
    <property type="match status" value="1"/>
</dbReference>
<gene>
    <name evidence="1" type="ORF">FA14DRAFT_75587</name>
</gene>
<dbReference type="Gene3D" id="3.30.530.20">
    <property type="match status" value="1"/>
</dbReference>
<evidence type="ECO:0000313" key="2">
    <source>
        <dbReference type="Proteomes" id="UP000245771"/>
    </source>
</evidence>
<dbReference type="SUPFAM" id="SSF55961">
    <property type="entry name" value="Bet v1-like"/>
    <property type="match status" value="1"/>
</dbReference>
<dbReference type="EMBL" id="KZ819605">
    <property type="protein sequence ID" value="PWN32580.1"/>
    <property type="molecule type" value="Genomic_DNA"/>
</dbReference>
<dbReference type="AlphaFoldDB" id="A0A316V4X3"/>
<evidence type="ECO:0008006" key="3">
    <source>
        <dbReference type="Google" id="ProtNLM"/>
    </source>
</evidence>
<dbReference type="InParanoid" id="A0A316V4X3"/>
<reference evidence="1 2" key="1">
    <citation type="journal article" date="2018" name="Mol. Biol. Evol.">
        <title>Broad Genomic Sampling Reveals a Smut Pathogenic Ancestry of the Fungal Clade Ustilaginomycotina.</title>
        <authorList>
            <person name="Kijpornyongpan T."/>
            <person name="Mondo S.J."/>
            <person name="Barry K."/>
            <person name="Sandor L."/>
            <person name="Lee J."/>
            <person name="Lipzen A."/>
            <person name="Pangilinan J."/>
            <person name="LaButti K."/>
            <person name="Hainaut M."/>
            <person name="Henrissat B."/>
            <person name="Grigoriev I.V."/>
            <person name="Spatafora J.W."/>
            <person name="Aime M.C."/>
        </authorList>
    </citation>
    <scope>NUCLEOTIDE SEQUENCE [LARGE SCALE GENOMIC DNA]</scope>
    <source>
        <strain evidence="1 2">MCA 3882</strain>
    </source>
</reference>
<name>A0A316V4X3_9BASI</name>
<organism evidence="1 2">
    <name type="scientific">Meira miltonrushii</name>
    <dbReference type="NCBI Taxonomy" id="1280837"/>
    <lineage>
        <taxon>Eukaryota</taxon>
        <taxon>Fungi</taxon>
        <taxon>Dikarya</taxon>
        <taxon>Basidiomycota</taxon>
        <taxon>Ustilaginomycotina</taxon>
        <taxon>Exobasidiomycetes</taxon>
        <taxon>Exobasidiales</taxon>
        <taxon>Brachybasidiaceae</taxon>
        <taxon>Meira</taxon>
    </lineage>
</organism>
<sequence length="363" mass="41159">MASSSASIIKEEFEPQMQFPLHIPDSPAPSGYLANPYQSIADIAHDMMDASLASIQESHWQNAILSDGVAILPSTRNMDHKENIPSVKGKSFIPNCRPIEVLACIHLFSYRLIWDVRMSSGRILQRYDYHNFLFYCVWRGIGPIYSPRDAVGIQDIRCWGPQGERQSLALPNSQKIQIVWKSCIAPEVPIQEGKVRMDIELGAYRIEWRPELNGCDVTFVGEANLMTYIPTYIYKVFSMELPKVIGRLSGAMQRFGVPPYVLDLQDCVVIQTTFWHGETRSSKHRHHVRKPGSYSIMIDRQRMFPFGILQPVVNGLGAHAVSLHEADDRIIVDVSALGVGQEYIIEVEPREKEGDMNTNAGWW</sequence>
<protein>
    <recommendedName>
        <fullName evidence="3">START domain-containing protein</fullName>
    </recommendedName>
</protein>
<dbReference type="Proteomes" id="UP000245771">
    <property type="component" value="Unassembled WGS sequence"/>
</dbReference>
<dbReference type="PANTHER" id="PTHR19308:SF54">
    <property type="entry name" value="START DOMAIN-CONTAINING PROTEIN"/>
    <property type="match status" value="1"/>
</dbReference>
<dbReference type="GeneID" id="37024614"/>
<accession>A0A316V4X3</accession>
<dbReference type="OrthoDB" id="196858at2759"/>
<keyword evidence="2" id="KW-1185">Reference proteome</keyword>